<dbReference type="EMBL" id="KV921563">
    <property type="protein sequence ID" value="ORE13149.1"/>
    <property type="molecule type" value="Genomic_DNA"/>
</dbReference>
<protein>
    <submittedName>
        <fullName evidence="1">Uncharacterized protein</fullName>
    </submittedName>
</protein>
<proteinExistence type="predicted"/>
<evidence type="ECO:0000313" key="2">
    <source>
        <dbReference type="Proteomes" id="UP000242381"/>
    </source>
</evidence>
<evidence type="ECO:0000313" key="1">
    <source>
        <dbReference type="EMBL" id="ORE13149.1"/>
    </source>
</evidence>
<organism evidence="1 2">
    <name type="scientific">Rhizopus microsporus</name>
    <dbReference type="NCBI Taxonomy" id="58291"/>
    <lineage>
        <taxon>Eukaryota</taxon>
        <taxon>Fungi</taxon>
        <taxon>Fungi incertae sedis</taxon>
        <taxon>Mucoromycota</taxon>
        <taxon>Mucoromycotina</taxon>
        <taxon>Mucoromycetes</taxon>
        <taxon>Mucorales</taxon>
        <taxon>Mucorineae</taxon>
        <taxon>Rhizopodaceae</taxon>
        <taxon>Rhizopus</taxon>
    </lineage>
</organism>
<name>A0A1X0RM88_RHIZD</name>
<reference evidence="1 2" key="1">
    <citation type="journal article" date="2016" name="Proc. Natl. Acad. Sci. U.S.A.">
        <title>Lipid metabolic changes in an early divergent fungus govern the establishment of a mutualistic symbiosis with endobacteria.</title>
        <authorList>
            <person name="Lastovetsky O.A."/>
            <person name="Gaspar M.L."/>
            <person name="Mondo S.J."/>
            <person name="LaButti K.M."/>
            <person name="Sandor L."/>
            <person name="Grigoriev I.V."/>
            <person name="Henry S.A."/>
            <person name="Pawlowska T.E."/>
        </authorList>
    </citation>
    <scope>NUCLEOTIDE SEQUENCE [LARGE SCALE GENOMIC DNA]</scope>
    <source>
        <strain evidence="1 2">ATCC 11559</strain>
    </source>
</reference>
<dbReference type="Proteomes" id="UP000242381">
    <property type="component" value="Unassembled WGS sequence"/>
</dbReference>
<sequence>MPYRIQLELAYPNSQDLDALEISGITMHDITVDKYTLIFVPSLFIVGDNVRHAEFCLSKVSHAVVPVAIAFGKLILSHQATNLYILNPFLHLLIKLFLESLWKLFSEHFCIDLMSSMLEDSMGLVLLPDTLHDFHLHPASTRLQMWYYAL</sequence>
<gene>
    <name evidence="1" type="ORF">BCV71DRAFT_239525</name>
</gene>
<accession>A0A1X0RM88</accession>
<dbReference type="AlphaFoldDB" id="A0A1X0RM88"/>